<dbReference type="RefSeq" id="WP_119376451.1">
    <property type="nucleotide sequence ID" value="NZ_QWFX01000013.1"/>
</dbReference>
<reference evidence="2 3" key="1">
    <citation type="submission" date="2018-08" db="EMBL/GenBank/DDBJ databases">
        <title>Henriciella mobilis sp. nov., isolated from seawater.</title>
        <authorList>
            <person name="Cheng H."/>
            <person name="Wu Y.-H."/>
            <person name="Xu X.-W."/>
            <person name="Guo L.-L."/>
        </authorList>
    </citation>
    <scope>NUCLEOTIDE SEQUENCE [LARGE SCALE GENOMIC DNA]</scope>
    <source>
        <strain evidence="2 3">JN25</strain>
    </source>
</reference>
<keyword evidence="1" id="KW-0812">Transmembrane</keyword>
<gene>
    <name evidence="2" type="ORF">D1223_10840</name>
</gene>
<keyword evidence="1" id="KW-1133">Transmembrane helix</keyword>
<evidence type="ECO:0000313" key="2">
    <source>
        <dbReference type="EMBL" id="RIJ27915.1"/>
    </source>
</evidence>
<protein>
    <submittedName>
        <fullName evidence="2">Uncharacterized protein</fullName>
    </submittedName>
</protein>
<dbReference type="EMBL" id="QWFX01000013">
    <property type="protein sequence ID" value="RIJ27915.1"/>
    <property type="molecule type" value="Genomic_DNA"/>
</dbReference>
<keyword evidence="3" id="KW-1185">Reference proteome</keyword>
<dbReference type="AlphaFoldDB" id="A0A399RDC1"/>
<organism evidence="2 3">
    <name type="scientific">Henriciella mobilis</name>
    <dbReference type="NCBI Taxonomy" id="2305467"/>
    <lineage>
        <taxon>Bacteria</taxon>
        <taxon>Pseudomonadati</taxon>
        <taxon>Pseudomonadota</taxon>
        <taxon>Alphaproteobacteria</taxon>
        <taxon>Hyphomonadales</taxon>
        <taxon>Hyphomonadaceae</taxon>
        <taxon>Henriciella</taxon>
    </lineage>
</organism>
<sequence length="63" mass="6625">MLGILRLMIAFSLIIAAVYGVIYLWTGVLPEHGLKVLATVAIVTVLSLAIMVLSKPASGSKNS</sequence>
<proteinExistence type="predicted"/>
<dbReference type="OrthoDB" id="7632300at2"/>
<keyword evidence="1" id="KW-0472">Membrane</keyword>
<accession>A0A399RDC1</accession>
<evidence type="ECO:0000256" key="1">
    <source>
        <dbReference type="SAM" id="Phobius"/>
    </source>
</evidence>
<name>A0A399RDC1_9PROT</name>
<comment type="caution">
    <text evidence="2">The sequence shown here is derived from an EMBL/GenBank/DDBJ whole genome shotgun (WGS) entry which is preliminary data.</text>
</comment>
<evidence type="ECO:0000313" key="3">
    <source>
        <dbReference type="Proteomes" id="UP000266385"/>
    </source>
</evidence>
<dbReference type="Proteomes" id="UP000266385">
    <property type="component" value="Unassembled WGS sequence"/>
</dbReference>
<feature type="transmembrane region" description="Helical" evidence="1">
    <location>
        <begin position="32"/>
        <end position="53"/>
    </location>
</feature>
<feature type="transmembrane region" description="Helical" evidence="1">
    <location>
        <begin position="7"/>
        <end position="26"/>
    </location>
</feature>